<feature type="domain" description="O-methyltransferase C-terminal" evidence="6">
    <location>
        <begin position="147"/>
        <end position="354"/>
    </location>
</feature>
<dbReference type="InterPro" id="IPR012967">
    <property type="entry name" value="COMT_dimerisation"/>
</dbReference>
<dbReference type="Gene3D" id="1.10.10.10">
    <property type="entry name" value="Winged helix-like DNA-binding domain superfamily/Winged helix DNA-binding domain"/>
    <property type="match status" value="1"/>
</dbReference>
<evidence type="ECO:0000313" key="9">
    <source>
        <dbReference type="Proteomes" id="UP000634136"/>
    </source>
</evidence>
<name>A0A834TLF8_9FABA</name>
<evidence type="ECO:0000256" key="2">
    <source>
        <dbReference type="ARBA" id="ARBA00022679"/>
    </source>
</evidence>
<dbReference type="Proteomes" id="UP000634136">
    <property type="component" value="Unassembled WGS sequence"/>
</dbReference>
<dbReference type="Gene3D" id="3.40.50.150">
    <property type="entry name" value="Vaccinia Virus protein VP39"/>
    <property type="match status" value="1"/>
</dbReference>
<dbReference type="GO" id="GO:0008757">
    <property type="term" value="F:S-adenosylmethionine-dependent methyltransferase activity"/>
    <property type="evidence" value="ECO:0007669"/>
    <property type="project" value="UniProtKB-ARBA"/>
</dbReference>
<evidence type="ECO:0000313" key="8">
    <source>
        <dbReference type="EMBL" id="KAF7823016.1"/>
    </source>
</evidence>
<evidence type="ECO:0000259" key="7">
    <source>
        <dbReference type="Pfam" id="PF08100"/>
    </source>
</evidence>
<dbReference type="PROSITE" id="PS51683">
    <property type="entry name" value="SAM_OMT_II"/>
    <property type="match status" value="1"/>
</dbReference>
<evidence type="ECO:0000256" key="1">
    <source>
        <dbReference type="ARBA" id="ARBA00022603"/>
    </source>
</evidence>
<gene>
    <name evidence="8" type="ORF">G2W53_021160</name>
</gene>
<dbReference type="InterPro" id="IPR016461">
    <property type="entry name" value="COMT-like"/>
</dbReference>
<dbReference type="InterPro" id="IPR036388">
    <property type="entry name" value="WH-like_DNA-bd_sf"/>
</dbReference>
<dbReference type="GO" id="GO:0046983">
    <property type="term" value="F:protein dimerization activity"/>
    <property type="evidence" value="ECO:0007669"/>
    <property type="project" value="InterPro"/>
</dbReference>
<feature type="active site" description="Proton acceptor" evidence="5">
    <location>
        <position position="278"/>
    </location>
</feature>
<dbReference type="InterPro" id="IPR036390">
    <property type="entry name" value="WH_DNA-bd_sf"/>
</dbReference>
<dbReference type="InterPro" id="IPR001077">
    <property type="entry name" value="COMT_C"/>
</dbReference>
<protein>
    <submittedName>
        <fullName evidence="8">(R,S)-reticuline 7-O-methyltransferase-like</fullName>
    </submittedName>
</protein>
<dbReference type="OrthoDB" id="1606438at2759"/>
<keyword evidence="3" id="KW-0949">S-adenosyl-L-methionine</keyword>
<evidence type="ECO:0000256" key="4">
    <source>
        <dbReference type="ARBA" id="ARBA00038277"/>
    </source>
</evidence>
<dbReference type="GO" id="GO:0032259">
    <property type="term" value="P:methylation"/>
    <property type="evidence" value="ECO:0007669"/>
    <property type="project" value="UniProtKB-KW"/>
</dbReference>
<proteinExistence type="inferred from homology"/>
<dbReference type="InterPro" id="IPR029063">
    <property type="entry name" value="SAM-dependent_MTases_sf"/>
</dbReference>
<dbReference type="PIRSF" id="PIRSF005739">
    <property type="entry name" value="O-mtase"/>
    <property type="match status" value="1"/>
</dbReference>
<organism evidence="8 9">
    <name type="scientific">Senna tora</name>
    <dbReference type="NCBI Taxonomy" id="362788"/>
    <lineage>
        <taxon>Eukaryota</taxon>
        <taxon>Viridiplantae</taxon>
        <taxon>Streptophyta</taxon>
        <taxon>Embryophyta</taxon>
        <taxon>Tracheophyta</taxon>
        <taxon>Spermatophyta</taxon>
        <taxon>Magnoliopsida</taxon>
        <taxon>eudicotyledons</taxon>
        <taxon>Gunneridae</taxon>
        <taxon>Pentapetalae</taxon>
        <taxon>rosids</taxon>
        <taxon>fabids</taxon>
        <taxon>Fabales</taxon>
        <taxon>Fabaceae</taxon>
        <taxon>Caesalpinioideae</taxon>
        <taxon>Cassia clade</taxon>
        <taxon>Senna</taxon>
    </lineage>
</organism>
<dbReference type="Pfam" id="PF00891">
    <property type="entry name" value="Methyltransf_2"/>
    <property type="match status" value="1"/>
</dbReference>
<keyword evidence="9" id="KW-1185">Reference proteome</keyword>
<dbReference type="Pfam" id="PF08100">
    <property type="entry name" value="Dimerisation"/>
    <property type="match status" value="1"/>
</dbReference>
<evidence type="ECO:0000256" key="5">
    <source>
        <dbReference type="PIRSR" id="PIRSR005739-1"/>
    </source>
</evidence>
<keyword evidence="1 8" id="KW-0489">Methyltransferase</keyword>
<dbReference type="GO" id="GO:0008171">
    <property type="term" value="F:O-methyltransferase activity"/>
    <property type="evidence" value="ECO:0007669"/>
    <property type="project" value="InterPro"/>
</dbReference>
<sequence length="374" mass="42014">METAFSELALLAVKDQHKENYTEEKEELLGQVEIWKYMTAFTDSVALKVAIELRVADIIDQHGQPLSLQKILDNIADAPSPDITFLFRIMRVLVRRKIFSAHQSEPSGETLYGLTRASKWILRDTTMTLAPMLLLENHPLHLNPAHYISDCIREGTKNGTAFSKCHGHEQFDLTGLDPEYNKLFNEGMVCTARIVSKAVIAGYEDGFNKINSFVDVGGGIGGSLSEIVRAYPHIKAINFDLPHVVATAPNYDGITHVGGDMFASIPSADAIYMKWILHDWSDEHCIKILKNCRKAIAEKTGKVIIVDHVLQPEGNNEIFDETGYAFDMMLLAHNAGGRERTEQDWKWLFAETGFPRYNIIRIKALPSIIEAFPI</sequence>
<evidence type="ECO:0000259" key="6">
    <source>
        <dbReference type="Pfam" id="PF00891"/>
    </source>
</evidence>
<feature type="domain" description="O-methyltransferase dimerisation" evidence="7">
    <location>
        <begin position="35"/>
        <end position="123"/>
    </location>
</feature>
<dbReference type="FunFam" id="3.40.50.150:FF:000294">
    <property type="entry name" value="O-methyltransferase family protein"/>
    <property type="match status" value="1"/>
</dbReference>
<reference evidence="8" key="1">
    <citation type="submission" date="2020-09" db="EMBL/GenBank/DDBJ databases">
        <title>Genome-Enabled Discovery of Anthraquinone Biosynthesis in Senna tora.</title>
        <authorList>
            <person name="Kang S.-H."/>
            <person name="Pandey R.P."/>
            <person name="Lee C.-M."/>
            <person name="Sim J.-S."/>
            <person name="Jeong J.-T."/>
            <person name="Choi B.-S."/>
            <person name="Jung M."/>
            <person name="Ginzburg D."/>
            <person name="Zhao K."/>
            <person name="Won S.Y."/>
            <person name="Oh T.-J."/>
            <person name="Yu Y."/>
            <person name="Kim N.-H."/>
            <person name="Lee O.R."/>
            <person name="Lee T.-H."/>
            <person name="Bashyal P."/>
            <person name="Kim T.-S."/>
            <person name="Lee W.-H."/>
            <person name="Kawkins C."/>
            <person name="Kim C.-K."/>
            <person name="Kim J.S."/>
            <person name="Ahn B.O."/>
            <person name="Rhee S.Y."/>
            <person name="Sohng J.K."/>
        </authorList>
    </citation>
    <scope>NUCLEOTIDE SEQUENCE</scope>
    <source>
        <tissue evidence="8">Leaf</tissue>
    </source>
</reference>
<dbReference type="SUPFAM" id="SSF53335">
    <property type="entry name" value="S-adenosyl-L-methionine-dependent methyltransferases"/>
    <property type="match status" value="1"/>
</dbReference>
<keyword evidence="2 8" id="KW-0808">Transferase</keyword>
<dbReference type="CDD" id="cd02440">
    <property type="entry name" value="AdoMet_MTases"/>
    <property type="match status" value="1"/>
</dbReference>
<accession>A0A834TLF8</accession>
<evidence type="ECO:0000256" key="3">
    <source>
        <dbReference type="ARBA" id="ARBA00022691"/>
    </source>
</evidence>
<comment type="caution">
    <text evidence="8">The sequence shown here is derived from an EMBL/GenBank/DDBJ whole genome shotgun (WGS) entry which is preliminary data.</text>
</comment>
<comment type="similarity">
    <text evidence="4">Belongs to the class I-like SAM-binding methyltransferase superfamily. Cation-independent O-methyltransferase family.</text>
</comment>
<dbReference type="EMBL" id="JAAIUW010000007">
    <property type="protein sequence ID" value="KAF7823016.1"/>
    <property type="molecule type" value="Genomic_DNA"/>
</dbReference>
<dbReference type="PANTHER" id="PTHR11746">
    <property type="entry name" value="O-METHYLTRANSFERASE"/>
    <property type="match status" value="1"/>
</dbReference>
<dbReference type="SUPFAM" id="SSF46785">
    <property type="entry name" value="Winged helix' DNA-binding domain"/>
    <property type="match status" value="1"/>
</dbReference>
<dbReference type="AlphaFoldDB" id="A0A834TLF8"/>